<evidence type="ECO:0000259" key="1">
    <source>
        <dbReference type="Pfam" id="PF13115"/>
    </source>
</evidence>
<feature type="domain" description="YtkA-like" evidence="1">
    <location>
        <begin position="30"/>
        <end position="111"/>
    </location>
</feature>
<sequence length="153" mass="16860">MKRVLFLIVMGVLLGGCSLDENAEELYKIEQPLQAEIMLPDSFAAGEDVPIRAVLTQNGEKVAGADYVHFEIWKRDGSVHYPMEEAADEGEGVYQLTKKFEQDGVYIIKVHASSGGSLIMPQKQFVVGELTEAELEELMKEGEAPSGSHEGHH</sequence>
<dbReference type="AlphaFoldDB" id="U5L9G1"/>
<accession>U5L9G1</accession>
<dbReference type="HOGENOM" id="CLU_141469_1_0_9"/>
<reference evidence="2 3" key="1">
    <citation type="submission" date="2013-07" db="EMBL/GenBank/DDBJ databases">
        <title>Complete genome sequence of Bacillus infantis NRRL B-14911 that has potential to induce cardiac disease by antigenic mimicry.</title>
        <authorList>
            <person name="Massilamany C."/>
            <person name="Smith T.P.L."/>
            <person name="Loy J.D."/>
            <person name="Barletta R."/>
            <person name="Reddy J."/>
        </authorList>
    </citation>
    <scope>NUCLEOTIDE SEQUENCE [LARGE SCALE GENOMIC DNA]</scope>
    <source>
        <strain evidence="2 3">NRRL B-14911</strain>
    </source>
</reference>
<dbReference type="Pfam" id="PF13115">
    <property type="entry name" value="YtkA"/>
    <property type="match status" value="1"/>
</dbReference>
<organism evidence="2 3">
    <name type="scientific">Bacillus infantis NRRL B-14911</name>
    <dbReference type="NCBI Taxonomy" id="1367477"/>
    <lineage>
        <taxon>Bacteria</taxon>
        <taxon>Bacillati</taxon>
        <taxon>Bacillota</taxon>
        <taxon>Bacilli</taxon>
        <taxon>Bacillales</taxon>
        <taxon>Bacillaceae</taxon>
        <taxon>Bacillus</taxon>
    </lineage>
</organism>
<dbReference type="PROSITE" id="PS51257">
    <property type="entry name" value="PROKAR_LIPOPROTEIN"/>
    <property type="match status" value="1"/>
</dbReference>
<evidence type="ECO:0000313" key="3">
    <source>
        <dbReference type="Proteomes" id="UP000017805"/>
    </source>
</evidence>
<gene>
    <name evidence="2" type="ORF">N288_10650</name>
</gene>
<proteinExistence type="predicted"/>
<name>U5L9G1_9BACI</name>
<dbReference type="STRING" id="1367477.N288_10650"/>
<dbReference type="KEGG" id="bif:N288_10650"/>
<evidence type="ECO:0000313" key="2">
    <source>
        <dbReference type="EMBL" id="AGX04043.1"/>
    </source>
</evidence>
<keyword evidence="3" id="KW-1185">Reference proteome</keyword>
<dbReference type="RefSeq" id="WP_022543761.1">
    <property type="nucleotide sequence ID" value="NC_022524.1"/>
</dbReference>
<dbReference type="EMBL" id="CP006643">
    <property type="protein sequence ID" value="AGX04043.1"/>
    <property type="molecule type" value="Genomic_DNA"/>
</dbReference>
<dbReference type="Proteomes" id="UP000017805">
    <property type="component" value="Chromosome"/>
</dbReference>
<dbReference type="InterPro" id="IPR032693">
    <property type="entry name" value="YtkA-like_dom"/>
</dbReference>
<protein>
    <recommendedName>
        <fullName evidence="1">YtkA-like domain-containing protein</fullName>
    </recommendedName>
</protein>
<dbReference type="PATRIC" id="fig|1367477.3.peg.2070"/>